<proteinExistence type="predicted"/>
<name>A0ABS5NK48_TSUPA</name>
<dbReference type="RefSeq" id="WP_212555606.1">
    <property type="nucleotide sequence ID" value="NZ_JAGXOE010000345.1"/>
</dbReference>
<comment type="caution">
    <text evidence="1">The sequence shown here is derived from an EMBL/GenBank/DDBJ whole genome shotgun (WGS) entry which is preliminary data.</text>
</comment>
<sequence>MAQRYTYSTNVEVSSGDDCGPDFDVVVSFSVIPGEPERGPTYDCGGTPASNPLIEDIALDTVDGKRRPWGMYDGYIADEDDEFEATVVGMLENSDRHLEAM</sequence>
<gene>
    <name evidence="1" type="ORF">KFZ73_25930</name>
</gene>
<evidence type="ECO:0000313" key="1">
    <source>
        <dbReference type="EMBL" id="MBS4104656.1"/>
    </source>
</evidence>
<accession>A0ABS5NK48</accession>
<keyword evidence="2" id="KW-1185">Reference proteome</keyword>
<dbReference type="EMBL" id="JAGXOE010000345">
    <property type="protein sequence ID" value="MBS4104656.1"/>
    <property type="molecule type" value="Genomic_DNA"/>
</dbReference>
<feature type="non-terminal residue" evidence="1">
    <location>
        <position position="101"/>
    </location>
</feature>
<evidence type="ECO:0000313" key="2">
    <source>
        <dbReference type="Proteomes" id="UP000676853"/>
    </source>
</evidence>
<protein>
    <submittedName>
        <fullName evidence="1">Uncharacterized protein</fullName>
    </submittedName>
</protein>
<dbReference type="Proteomes" id="UP000676853">
    <property type="component" value="Unassembled WGS sequence"/>
</dbReference>
<reference evidence="1 2" key="1">
    <citation type="submission" date="2021-04" db="EMBL/GenBank/DDBJ databases">
        <title>Whole genome sequence analysis of a thiophenic sulfur metabolizing bacteria.</title>
        <authorList>
            <person name="Akhtar N."/>
            <person name="Akram J."/>
            <person name="Aslam A."/>
        </authorList>
    </citation>
    <scope>NUCLEOTIDE SEQUENCE [LARGE SCALE GENOMIC DNA]</scope>
    <source>
        <strain evidence="1 2">3OW</strain>
    </source>
</reference>
<organism evidence="1 2">
    <name type="scientific">Tsukamurella paurometabola</name>
    <name type="common">Corynebacterium paurometabolum</name>
    <dbReference type="NCBI Taxonomy" id="2061"/>
    <lineage>
        <taxon>Bacteria</taxon>
        <taxon>Bacillati</taxon>
        <taxon>Actinomycetota</taxon>
        <taxon>Actinomycetes</taxon>
        <taxon>Mycobacteriales</taxon>
        <taxon>Tsukamurellaceae</taxon>
        <taxon>Tsukamurella</taxon>
    </lineage>
</organism>